<dbReference type="Proteomes" id="UP000226079">
    <property type="component" value="Unassembled WGS sequence"/>
</dbReference>
<name>A0A2A9CU62_9ACTN</name>
<dbReference type="AlphaFoldDB" id="A0A2A9CU62"/>
<evidence type="ECO:0000313" key="1">
    <source>
        <dbReference type="EMBL" id="PFG17182.1"/>
    </source>
</evidence>
<gene>
    <name evidence="1" type="ORF">ATK74_1745</name>
</gene>
<sequence length="988" mass="103388">MTFDVRLRAYEPGTDTVLGLLPETLSWDASVVHNNDGALSLKVSALADGGEFVARTLNDGLDVALEVNLTGEPDGWTEPDNCRFLAVEKSKDPADPAKVQELTLPSWSWLLNKICDLNTGALQGSKSKYAGQRLFPATSDAGDVMKKGLDEHDARSGPAVPIVRSSWTTTTDSLGHSWAKKLGKNAEGRAFPAGQPLHARLDALTTNGKCDWRTRGRGLRIYNPNTAFTNRSATVHLRLGDDLVDAPSKTSQADRVARLLVKGDGKHKVTVKDPTIPEHYGRWEGMIDSAGVKDDDDLEDAGQAELDTRNRIRGEYTRTLTMAGPYLPFRDYQVGDLVTAPGDAGDEVLKVMQITISRDSKGVLGGNVVLGDRFTAKGLATAARVSAITSGSSGVSGNGTTNPIESDTRQAAAPAGFTVTPSLVLGGDKHWSVSVGLSWSAVTTATDGTDLEVSAYRVWGKPDSGNWRELTSTDQLGVTLPGFVVGAGWTFAVSAVPTVARWESAFSTQVAVTLPADTTAPNKPSAPVVASYPAIVSIKWDGLDFAGAAMAADFARVDVLADTVSPPVVVAAQMSRGGYVAVTADPHDTIYVSLIAYDTTGNPSAATTPVSVVVKSVLDDTDLANRLATSPRYYNSDHEPPATPPALSWWRKADGTVWQYISGAWVEQASSLTGTTTAAQVIASLMAAVAATVGDLSADAATIQTLYTQALTASTAVIGLVKADVVEVAGGAVKVNATGFHGYNPSGIEKTTVGTDGTLAADSAKLTKAEVISDDGTYMVRLGGSAVEIGTIPAPSVAFAPTMRVGPTGVSMGPPLYPGPTYPVTVGLNSSGILEIKGLGGIRFVDQDQASMKRDSQTCAQSTWLTVDMDTVPVISGIITDDTAALTDLTGNRLVLTEGVWLIGGGVRASLGTAASTEAVLVATASADPSASNTFIGAATPSASGVHRYDLCTRVVLNSARSVYLRYKCSSATSHTLTEATLWAHRIA</sequence>
<evidence type="ECO:0008006" key="3">
    <source>
        <dbReference type="Google" id="ProtNLM"/>
    </source>
</evidence>
<reference evidence="1 2" key="1">
    <citation type="submission" date="2017-10" db="EMBL/GenBank/DDBJ databases">
        <title>Sequencing the genomes of 1000 actinobacteria strains.</title>
        <authorList>
            <person name="Klenk H.-P."/>
        </authorList>
    </citation>
    <scope>NUCLEOTIDE SEQUENCE [LARGE SCALE GENOMIC DNA]</scope>
    <source>
        <strain evidence="1 2">DSM 15597</strain>
    </source>
</reference>
<accession>A0A2A9CU62</accession>
<keyword evidence="2" id="KW-1185">Reference proteome</keyword>
<dbReference type="EMBL" id="PDJC01000001">
    <property type="protein sequence ID" value="PFG17182.1"/>
    <property type="molecule type" value="Genomic_DNA"/>
</dbReference>
<comment type="caution">
    <text evidence="1">The sequence shown here is derived from an EMBL/GenBank/DDBJ whole genome shotgun (WGS) entry which is preliminary data.</text>
</comment>
<proteinExistence type="predicted"/>
<protein>
    <recommendedName>
        <fullName evidence="3">Tail protein</fullName>
    </recommendedName>
</protein>
<evidence type="ECO:0000313" key="2">
    <source>
        <dbReference type="Proteomes" id="UP000226079"/>
    </source>
</evidence>
<organism evidence="1 2">
    <name type="scientific">Propionicimonas paludicola</name>
    <dbReference type="NCBI Taxonomy" id="185243"/>
    <lineage>
        <taxon>Bacteria</taxon>
        <taxon>Bacillati</taxon>
        <taxon>Actinomycetota</taxon>
        <taxon>Actinomycetes</taxon>
        <taxon>Propionibacteriales</taxon>
        <taxon>Nocardioidaceae</taxon>
        <taxon>Propionicimonas</taxon>
    </lineage>
</organism>